<sequence length="64" mass="7567">MNNNPTGKRNIWNLVLGIAFLLYGSYRIYDYTVTIEKDTFRLILAIGFVLFGIYDLYKYYKGSR</sequence>
<accession>A0ABW3NNH3</accession>
<name>A0ABW3NNH3_9FLAO</name>
<feature type="transmembrane region" description="Helical" evidence="1">
    <location>
        <begin position="40"/>
        <end position="57"/>
    </location>
</feature>
<dbReference type="EMBL" id="JBHTLI010000001">
    <property type="protein sequence ID" value="MFD1095318.1"/>
    <property type="molecule type" value="Genomic_DNA"/>
</dbReference>
<proteinExistence type="predicted"/>
<keyword evidence="1" id="KW-0812">Transmembrane</keyword>
<comment type="caution">
    <text evidence="2">The sequence shown here is derived from an EMBL/GenBank/DDBJ whole genome shotgun (WGS) entry which is preliminary data.</text>
</comment>
<dbReference type="RefSeq" id="WP_380743960.1">
    <property type="nucleotide sequence ID" value="NZ_JBHTLI010000001.1"/>
</dbReference>
<evidence type="ECO:0000313" key="2">
    <source>
        <dbReference type="EMBL" id="MFD1095318.1"/>
    </source>
</evidence>
<keyword evidence="3" id="KW-1185">Reference proteome</keyword>
<dbReference type="Proteomes" id="UP001597131">
    <property type="component" value="Unassembled WGS sequence"/>
</dbReference>
<keyword evidence="1" id="KW-1133">Transmembrane helix</keyword>
<evidence type="ECO:0000313" key="3">
    <source>
        <dbReference type="Proteomes" id="UP001597131"/>
    </source>
</evidence>
<evidence type="ECO:0000256" key="1">
    <source>
        <dbReference type="SAM" id="Phobius"/>
    </source>
</evidence>
<organism evidence="2 3">
    <name type="scientific">Salegentibacter chungangensis</name>
    <dbReference type="NCBI Taxonomy" id="1335724"/>
    <lineage>
        <taxon>Bacteria</taxon>
        <taxon>Pseudomonadati</taxon>
        <taxon>Bacteroidota</taxon>
        <taxon>Flavobacteriia</taxon>
        <taxon>Flavobacteriales</taxon>
        <taxon>Flavobacteriaceae</taxon>
        <taxon>Salegentibacter</taxon>
    </lineage>
</organism>
<reference evidence="3" key="1">
    <citation type="journal article" date="2019" name="Int. J. Syst. Evol. Microbiol.">
        <title>The Global Catalogue of Microorganisms (GCM) 10K type strain sequencing project: providing services to taxonomists for standard genome sequencing and annotation.</title>
        <authorList>
            <consortium name="The Broad Institute Genomics Platform"/>
            <consortium name="The Broad Institute Genome Sequencing Center for Infectious Disease"/>
            <person name="Wu L."/>
            <person name="Ma J."/>
        </authorList>
    </citation>
    <scope>NUCLEOTIDE SEQUENCE [LARGE SCALE GENOMIC DNA]</scope>
    <source>
        <strain evidence="3">CCUG 64793</strain>
    </source>
</reference>
<keyword evidence="1" id="KW-0472">Membrane</keyword>
<gene>
    <name evidence="2" type="ORF">ACFQ3Q_06140</name>
</gene>
<evidence type="ECO:0008006" key="4">
    <source>
        <dbReference type="Google" id="ProtNLM"/>
    </source>
</evidence>
<protein>
    <recommendedName>
        <fullName evidence="4">TM2 domain-containing protein</fullName>
    </recommendedName>
</protein>
<feature type="transmembrane region" description="Helical" evidence="1">
    <location>
        <begin position="12"/>
        <end position="28"/>
    </location>
</feature>